<evidence type="ECO:0000256" key="1">
    <source>
        <dbReference type="SAM" id="Phobius"/>
    </source>
</evidence>
<feature type="transmembrane region" description="Helical" evidence="1">
    <location>
        <begin position="346"/>
        <end position="363"/>
    </location>
</feature>
<proteinExistence type="predicted"/>
<dbReference type="EMBL" id="CAJNJA010021263">
    <property type="protein sequence ID" value="CAE7472709.1"/>
    <property type="molecule type" value="Genomic_DNA"/>
</dbReference>
<feature type="transmembrane region" description="Helical" evidence="1">
    <location>
        <begin position="127"/>
        <end position="146"/>
    </location>
</feature>
<reference evidence="2" key="1">
    <citation type="submission" date="2021-02" db="EMBL/GenBank/DDBJ databases">
        <authorList>
            <person name="Dougan E. K."/>
            <person name="Rhodes N."/>
            <person name="Thang M."/>
            <person name="Chan C."/>
        </authorList>
    </citation>
    <scope>NUCLEOTIDE SEQUENCE</scope>
</reference>
<dbReference type="OrthoDB" id="430329at2759"/>
<dbReference type="Proteomes" id="UP000601435">
    <property type="component" value="Unassembled WGS sequence"/>
</dbReference>
<name>A0A812SE62_9DINO</name>
<feature type="transmembrane region" description="Helical" evidence="1">
    <location>
        <begin position="305"/>
        <end position="325"/>
    </location>
</feature>
<feature type="transmembrane region" description="Helical" evidence="1">
    <location>
        <begin position="85"/>
        <end position="107"/>
    </location>
</feature>
<evidence type="ECO:0000313" key="3">
    <source>
        <dbReference type="Proteomes" id="UP000601435"/>
    </source>
</evidence>
<sequence length="366" mass="39630">MDFAEPLIPLAETRSEQTARRVAWAQGLALTGLLVCVAQLPGLAAPELAGAPLVLAGGPVGLGGYLGSLGTFLRQYYDSLVPYVWLINYCGIVLFVLLFVMSFLNHAKDFSGFVKMMEAFGLPCPTFMALGGLLSLLAGSLCYLTGIPVLMEWGAEFLLMFLIASTYFGHYKPWKQSKDMSHFIMILKNIALSGHCLLTIGFEVPEIGKDGTPLGLHGALGSVGAFIGKIYIFFRPYSFIFKYAGLVLFVVPFVLSFLNHAKDTKQFVGMIMGFGFGRATATALAVFTLILLSVSSIFYVSGIPVLMELGAEGLFTFLLFATYFGHLKPYLQSGDMGHFLNILKNVSLAGACLMTMGVVIPQIEPS</sequence>
<feature type="transmembrane region" description="Helical" evidence="1">
    <location>
        <begin position="214"/>
        <end position="234"/>
    </location>
</feature>
<keyword evidence="1" id="KW-0472">Membrane</keyword>
<feature type="transmembrane region" description="Helical" evidence="1">
    <location>
        <begin position="240"/>
        <end position="258"/>
    </location>
</feature>
<feature type="transmembrane region" description="Helical" evidence="1">
    <location>
        <begin position="22"/>
        <end position="41"/>
    </location>
</feature>
<comment type="caution">
    <text evidence="2">The sequence shown here is derived from an EMBL/GenBank/DDBJ whole genome shotgun (WGS) entry which is preliminary data.</text>
</comment>
<organism evidence="2 3">
    <name type="scientific">Symbiodinium necroappetens</name>
    <dbReference type="NCBI Taxonomy" id="1628268"/>
    <lineage>
        <taxon>Eukaryota</taxon>
        <taxon>Sar</taxon>
        <taxon>Alveolata</taxon>
        <taxon>Dinophyceae</taxon>
        <taxon>Suessiales</taxon>
        <taxon>Symbiodiniaceae</taxon>
        <taxon>Symbiodinium</taxon>
    </lineage>
</organism>
<keyword evidence="3" id="KW-1185">Reference proteome</keyword>
<feature type="transmembrane region" description="Helical" evidence="1">
    <location>
        <begin position="153"/>
        <end position="171"/>
    </location>
</feature>
<keyword evidence="1" id="KW-1133">Transmembrane helix</keyword>
<accession>A0A812SE62</accession>
<feature type="transmembrane region" description="Helical" evidence="1">
    <location>
        <begin position="53"/>
        <end position="73"/>
    </location>
</feature>
<protein>
    <submittedName>
        <fullName evidence="2">Uncharacterized protein</fullName>
    </submittedName>
</protein>
<evidence type="ECO:0000313" key="2">
    <source>
        <dbReference type="EMBL" id="CAE7472709.1"/>
    </source>
</evidence>
<feature type="transmembrane region" description="Helical" evidence="1">
    <location>
        <begin position="183"/>
        <end position="202"/>
    </location>
</feature>
<feature type="transmembrane region" description="Helical" evidence="1">
    <location>
        <begin position="279"/>
        <end position="299"/>
    </location>
</feature>
<dbReference type="AlphaFoldDB" id="A0A812SE62"/>
<gene>
    <name evidence="2" type="ORF">SNEC2469_LOCUS13339</name>
</gene>
<keyword evidence="1" id="KW-0812">Transmembrane</keyword>